<proteinExistence type="predicted"/>
<evidence type="ECO:0000256" key="1">
    <source>
        <dbReference type="SAM" id="MobiDB-lite"/>
    </source>
</evidence>
<name>A0A381Q8V4_9ZZZZ</name>
<dbReference type="AlphaFoldDB" id="A0A381Q8V4"/>
<protein>
    <submittedName>
        <fullName evidence="2">Uncharacterized protein</fullName>
    </submittedName>
</protein>
<dbReference type="EMBL" id="UINC01001225">
    <property type="protein sequence ID" value="SUZ74859.1"/>
    <property type="molecule type" value="Genomic_DNA"/>
</dbReference>
<organism evidence="2">
    <name type="scientific">marine metagenome</name>
    <dbReference type="NCBI Taxonomy" id="408172"/>
    <lineage>
        <taxon>unclassified sequences</taxon>
        <taxon>metagenomes</taxon>
        <taxon>ecological metagenomes</taxon>
    </lineage>
</organism>
<feature type="region of interest" description="Disordered" evidence="1">
    <location>
        <begin position="1"/>
        <end position="24"/>
    </location>
</feature>
<evidence type="ECO:0000313" key="2">
    <source>
        <dbReference type="EMBL" id="SUZ74859.1"/>
    </source>
</evidence>
<accession>A0A381Q8V4</accession>
<reference evidence="2" key="1">
    <citation type="submission" date="2018-05" db="EMBL/GenBank/DDBJ databases">
        <authorList>
            <person name="Lanie J.A."/>
            <person name="Ng W.-L."/>
            <person name="Kazmierczak K.M."/>
            <person name="Andrzejewski T.M."/>
            <person name="Davidsen T.M."/>
            <person name="Wayne K.J."/>
            <person name="Tettelin H."/>
            <person name="Glass J.I."/>
            <person name="Rusch D."/>
            <person name="Podicherti R."/>
            <person name="Tsui H.-C.T."/>
            <person name="Winkler M.E."/>
        </authorList>
    </citation>
    <scope>NUCLEOTIDE SEQUENCE</scope>
</reference>
<feature type="compositionally biased region" description="Gly residues" evidence="1">
    <location>
        <begin position="1"/>
        <end position="12"/>
    </location>
</feature>
<sequence>MEPQLHGGGGGLVASLVFKTSSPG</sequence>
<gene>
    <name evidence="2" type="ORF">METZ01_LOCUS27713</name>
</gene>